<dbReference type="Proteomes" id="UP000054248">
    <property type="component" value="Unassembled WGS sequence"/>
</dbReference>
<gene>
    <name evidence="6" type="ORF">M407DRAFT_26488</name>
</gene>
<organism evidence="6 7">
    <name type="scientific">Tulasnella calospora MUT 4182</name>
    <dbReference type="NCBI Taxonomy" id="1051891"/>
    <lineage>
        <taxon>Eukaryota</taxon>
        <taxon>Fungi</taxon>
        <taxon>Dikarya</taxon>
        <taxon>Basidiomycota</taxon>
        <taxon>Agaricomycotina</taxon>
        <taxon>Agaricomycetes</taxon>
        <taxon>Cantharellales</taxon>
        <taxon>Tulasnellaceae</taxon>
        <taxon>Tulasnella</taxon>
    </lineage>
</organism>
<keyword evidence="3" id="KW-0862">Zinc</keyword>
<dbReference type="InterPro" id="IPR002893">
    <property type="entry name" value="Znf_MYND"/>
</dbReference>
<dbReference type="EMBL" id="KN823068">
    <property type="protein sequence ID" value="KIO24134.1"/>
    <property type="molecule type" value="Genomic_DNA"/>
</dbReference>
<evidence type="ECO:0000256" key="1">
    <source>
        <dbReference type="ARBA" id="ARBA00022723"/>
    </source>
</evidence>
<evidence type="ECO:0000313" key="7">
    <source>
        <dbReference type="Proteomes" id="UP000054248"/>
    </source>
</evidence>
<evidence type="ECO:0000256" key="4">
    <source>
        <dbReference type="PROSITE-ProRule" id="PRU00134"/>
    </source>
</evidence>
<reference evidence="7" key="2">
    <citation type="submission" date="2015-01" db="EMBL/GenBank/DDBJ databases">
        <title>Evolutionary Origins and Diversification of the Mycorrhizal Mutualists.</title>
        <authorList>
            <consortium name="DOE Joint Genome Institute"/>
            <consortium name="Mycorrhizal Genomics Consortium"/>
            <person name="Kohler A."/>
            <person name="Kuo A."/>
            <person name="Nagy L.G."/>
            <person name="Floudas D."/>
            <person name="Copeland A."/>
            <person name="Barry K.W."/>
            <person name="Cichocki N."/>
            <person name="Veneault-Fourrey C."/>
            <person name="LaButti K."/>
            <person name="Lindquist E.A."/>
            <person name="Lipzen A."/>
            <person name="Lundell T."/>
            <person name="Morin E."/>
            <person name="Murat C."/>
            <person name="Riley R."/>
            <person name="Ohm R."/>
            <person name="Sun H."/>
            <person name="Tunlid A."/>
            <person name="Henrissat B."/>
            <person name="Grigoriev I.V."/>
            <person name="Hibbett D.S."/>
            <person name="Martin F."/>
        </authorList>
    </citation>
    <scope>NUCLEOTIDE SEQUENCE [LARGE SCALE GENOMIC DNA]</scope>
    <source>
        <strain evidence="7">MUT 4182</strain>
    </source>
</reference>
<dbReference type="Pfam" id="PF01753">
    <property type="entry name" value="zf-MYND"/>
    <property type="match status" value="1"/>
</dbReference>
<evidence type="ECO:0000259" key="5">
    <source>
        <dbReference type="PROSITE" id="PS50865"/>
    </source>
</evidence>
<dbReference type="GO" id="GO:0008270">
    <property type="term" value="F:zinc ion binding"/>
    <property type="evidence" value="ECO:0007669"/>
    <property type="project" value="UniProtKB-KW"/>
</dbReference>
<dbReference type="Gene3D" id="6.10.140.2220">
    <property type="match status" value="1"/>
</dbReference>
<dbReference type="HOGENOM" id="CLU_2456410_0_0_1"/>
<reference evidence="6 7" key="1">
    <citation type="submission" date="2014-04" db="EMBL/GenBank/DDBJ databases">
        <authorList>
            <consortium name="DOE Joint Genome Institute"/>
            <person name="Kuo A."/>
            <person name="Girlanda M."/>
            <person name="Perotto S."/>
            <person name="Kohler A."/>
            <person name="Nagy L.G."/>
            <person name="Floudas D."/>
            <person name="Copeland A."/>
            <person name="Barry K.W."/>
            <person name="Cichocki N."/>
            <person name="Veneault-Fourrey C."/>
            <person name="LaButti K."/>
            <person name="Lindquist E.A."/>
            <person name="Lipzen A."/>
            <person name="Lundell T."/>
            <person name="Morin E."/>
            <person name="Murat C."/>
            <person name="Sun H."/>
            <person name="Tunlid A."/>
            <person name="Henrissat B."/>
            <person name="Grigoriev I.V."/>
            <person name="Hibbett D.S."/>
            <person name="Martin F."/>
            <person name="Nordberg H.P."/>
            <person name="Cantor M.N."/>
            <person name="Hua S.X."/>
        </authorList>
    </citation>
    <scope>NUCLEOTIDE SEQUENCE [LARGE SCALE GENOMIC DNA]</scope>
    <source>
        <strain evidence="6 7">MUT 4182</strain>
    </source>
</reference>
<keyword evidence="2 4" id="KW-0863">Zinc-finger</keyword>
<dbReference type="SUPFAM" id="SSF144232">
    <property type="entry name" value="HIT/MYND zinc finger-like"/>
    <property type="match status" value="1"/>
</dbReference>
<proteinExistence type="predicted"/>
<keyword evidence="1" id="KW-0479">Metal-binding</keyword>
<evidence type="ECO:0000256" key="3">
    <source>
        <dbReference type="ARBA" id="ARBA00022833"/>
    </source>
</evidence>
<name>A0A0C3QFP3_9AGAM</name>
<feature type="domain" description="MYND-type" evidence="5">
    <location>
        <begin position="28"/>
        <end position="72"/>
    </location>
</feature>
<protein>
    <recommendedName>
        <fullName evidence="5">MYND-type domain-containing protein</fullName>
    </recommendedName>
</protein>
<accession>A0A0C3QFP3</accession>
<dbReference type="PROSITE" id="PS50865">
    <property type="entry name" value="ZF_MYND_2"/>
    <property type="match status" value="1"/>
</dbReference>
<sequence>MAQGKCVDAVHTPLGGQVTQVGCGWHKCPLYGEDTTGLGIKISRCRGCKLATYCSLACQKADWKAGGHHLVCARHESKSKGLGKAGGKV</sequence>
<evidence type="ECO:0000256" key="2">
    <source>
        <dbReference type="ARBA" id="ARBA00022771"/>
    </source>
</evidence>
<evidence type="ECO:0000313" key="6">
    <source>
        <dbReference type="EMBL" id="KIO24134.1"/>
    </source>
</evidence>
<dbReference type="OrthoDB" id="2212237at2759"/>
<dbReference type="AlphaFoldDB" id="A0A0C3QFP3"/>
<keyword evidence="7" id="KW-1185">Reference proteome</keyword>